<protein>
    <submittedName>
        <fullName evidence="1">Uncharacterized protein</fullName>
    </submittedName>
</protein>
<dbReference type="EMBL" id="CP157179">
    <property type="protein sequence ID" value="XBG30966.1"/>
    <property type="molecule type" value="Genomic_DNA"/>
</dbReference>
<sequence length="95" mass="10846">MKPKMMVHPSQARTISSPVEVERLLALGWLIGTPKPRTAMAKRMRTLRAQRRAEGWTVLSLWVDPEDAAAIRECQRPGETVVEMIIRLVRKQSLL</sequence>
<reference evidence="1" key="1">
    <citation type="journal article" date="2019" name="Microbiol. Resour. Announc.">
        <title>Draft Genome Sequences of Five Environmental Bacterial Isolates That Degrade Polyethylene Terephthalate Plastic.</title>
        <authorList>
            <person name="Leon-Zayas R."/>
            <person name="Roberts C."/>
            <person name="Vague M."/>
            <person name="Mellies J.L."/>
        </authorList>
    </citation>
    <scope>NUCLEOTIDE SEQUENCE</scope>
    <source>
        <strain evidence="1">13.2</strain>
    </source>
</reference>
<name>A0AAU7BEK7_9PSED</name>
<gene>
    <name evidence="1" type="ORF">ABH853_21085</name>
</gene>
<dbReference type="AlphaFoldDB" id="A0AAU7BEK7"/>
<proteinExistence type="predicted"/>
<accession>A0AAU7BEK7</accession>
<organism evidence="1">
    <name type="scientific">Pseudomonas sp. 13.2</name>
    <dbReference type="NCBI Taxonomy" id="3144665"/>
    <lineage>
        <taxon>Bacteria</taxon>
        <taxon>Pseudomonadati</taxon>
        <taxon>Pseudomonadota</taxon>
        <taxon>Gammaproteobacteria</taxon>
        <taxon>Pseudomonadales</taxon>
        <taxon>Pseudomonadaceae</taxon>
        <taxon>Pseudomonas</taxon>
    </lineage>
</organism>
<evidence type="ECO:0000313" key="1">
    <source>
        <dbReference type="EMBL" id="XBG30966.1"/>
    </source>
</evidence>
<reference evidence="1" key="2">
    <citation type="submission" date="2024-05" db="EMBL/GenBank/DDBJ databases">
        <authorList>
            <person name="Mellies J."/>
            <person name="Newton I."/>
        </authorList>
    </citation>
    <scope>NUCLEOTIDE SEQUENCE</scope>
    <source>
        <strain evidence="1">13.2</strain>
    </source>
</reference>